<dbReference type="Proteomes" id="UP000235036">
    <property type="component" value="Unassembled WGS sequence"/>
</dbReference>
<proteinExistence type="predicted"/>
<gene>
    <name evidence="1" type="ORF">CEN44_26620</name>
</gene>
<dbReference type="EMBL" id="NRQW01000649">
    <property type="protein sequence ID" value="PLZ83380.1"/>
    <property type="molecule type" value="Genomic_DNA"/>
</dbReference>
<dbReference type="RefSeq" id="WP_016869653.1">
    <property type="nucleotide sequence ID" value="NZ_CAWNVR010000059.1"/>
</dbReference>
<sequence length="75" mass="9019">MYSKEKEDFFHTELVKYGVDYQRAAQVAHILASGKPDELLSEKEIQIAEEVCREWLRQYKRYKHLISNLKGYKRL</sequence>
<evidence type="ECO:0000313" key="2">
    <source>
        <dbReference type="Proteomes" id="UP000235036"/>
    </source>
</evidence>
<protein>
    <submittedName>
        <fullName evidence="1">Uncharacterized protein</fullName>
    </submittedName>
</protein>
<dbReference type="AlphaFoldDB" id="A0A2N6JVI2"/>
<evidence type="ECO:0000313" key="1">
    <source>
        <dbReference type="EMBL" id="PLZ83380.1"/>
    </source>
</evidence>
<comment type="caution">
    <text evidence="1">The sequence shown here is derived from an EMBL/GenBank/DDBJ whole genome shotgun (WGS) entry which is preliminary data.</text>
</comment>
<accession>A0A2N6JVI2</accession>
<keyword evidence="2" id="KW-1185">Reference proteome</keyword>
<reference evidence="1 2" key="1">
    <citation type="submission" date="2017-08" db="EMBL/GenBank/DDBJ databases">
        <title>Genomes of Fischerella (Mastigocladus) sp. strains.</title>
        <authorList>
            <person name="Miller S.R."/>
        </authorList>
    </citation>
    <scope>NUCLEOTIDE SEQUENCE [LARGE SCALE GENOMIC DNA]</scope>
    <source>
        <strain evidence="1 2">CCMEE 5323</strain>
    </source>
</reference>
<name>A0A2N6JVI2_FISMU</name>
<organism evidence="1 2">
    <name type="scientific">Fischerella muscicola CCMEE 5323</name>
    <dbReference type="NCBI Taxonomy" id="2019572"/>
    <lineage>
        <taxon>Bacteria</taxon>
        <taxon>Bacillati</taxon>
        <taxon>Cyanobacteriota</taxon>
        <taxon>Cyanophyceae</taxon>
        <taxon>Nostocales</taxon>
        <taxon>Hapalosiphonaceae</taxon>
        <taxon>Fischerella</taxon>
    </lineage>
</organism>